<dbReference type="PANTHER" id="PTHR12736:SF7">
    <property type="entry name" value="LANC-LIKE PROTEIN 3"/>
    <property type="match status" value="1"/>
</dbReference>
<feature type="binding site" evidence="1">
    <location>
        <position position="372"/>
    </location>
    <ligand>
        <name>Zn(2+)</name>
        <dbReference type="ChEBI" id="CHEBI:29105"/>
    </ligand>
</feature>
<gene>
    <name evidence="2" type="ORF">N7532_010203</name>
</gene>
<dbReference type="Proteomes" id="UP001149074">
    <property type="component" value="Unassembled WGS sequence"/>
</dbReference>
<dbReference type="InterPro" id="IPR012341">
    <property type="entry name" value="6hp_glycosidase-like_sf"/>
</dbReference>
<feature type="binding site" evidence="1">
    <location>
        <position position="319"/>
    </location>
    <ligand>
        <name>Zn(2+)</name>
        <dbReference type="ChEBI" id="CHEBI:29105"/>
    </ligand>
</feature>
<dbReference type="RefSeq" id="XP_056470110.1">
    <property type="nucleotide sequence ID" value="XM_056622694.1"/>
</dbReference>
<dbReference type="Gene3D" id="1.50.10.10">
    <property type="match status" value="1"/>
</dbReference>
<reference evidence="2" key="2">
    <citation type="journal article" date="2023" name="IMA Fungus">
        <title>Comparative genomic study of the Penicillium genus elucidates a diverse pangenome and 15 lateral gene transfer events.</title>
        <authorList>
            <person name="Petersen C."/>
            <person name="Sorensen T."/>
            <person name="Nielsen M.R."/>
            <person name="Sondergaard T.E."/>
            <person name="Sorensen J.L."/>
            <person name="Fitzpatrick D.A."/>
            <person name="Frisvad J.C."/>
            <person name="Nielsen K.L."/>
        </authorList>
    </citation>
    <scope>NUCLEOTIDE SEQUENCE</scope>
    <source>
        <strain evidence="2">IBT 30761</strain>
    </source>
</reference>
<evidence type="ECO:0000313" key="3">
    <source>
        <dbReference type="Proteomes" id="UP001149074"/>
    </source>
</evidence>
<reference evidence="2" key="1">
    <citation type="submission" date="2022-11" db="EMBL/GenBank/DDBJ databases">
        <authorList>
            <person name="Petersen C."/>
        </authorList>
    </citation>
    <scope>NUCLEOTIDE SEQUENCE</scope>
    <source>
        <strain evidence="2">IBT 30761</strain>
    </source>
</reference>
<proteinExistence type="predicted"/>
<dbReference type="SMART" id="SM01260">
    <property type="entry name" value="LANC_like"/>
    <property type="match status" value="1"/>
</dbReference>
<dbReference type="SUPFAM" id="SSF158745">
    <property type="entry name" value="LanC-like"/>
    <property type="match status" value="1"/>
</dbReference>
<comment type="caution">
    <text evidence="2">The sequence shown here is derived from an EMBL/GenBank/DDBJ whole genome shotgun (WGS) entry which is preliminary data.</text>
</comment>
<dbReference type="GO" id="GO:0005975">
    <property type="term" value="P:carbohydrate metabolic process"/>
    <property type="evidence" value="ECO:0007669"/>
    <property type="project" value="InterPro"/>
</dbReference>
<evidence type="ECO:0000256" key="1">
    <source>
        <dbReference type="PIRSR" id="PIRSR607822-1"/>
    </source>
</evidence>
<evidence type="ECO:0000313" key="2">
    <source>
        <dbReference type="EMBL" id="KAJ5085432.1"/>
    </source>
</evidence>
<accession>A0A9W9EP80</accession>
<evidence type="ECO:0008006" key="4">
    <source>
        <dbReference type="Google" id="ProtNLM"/>
    </source>
</evidence>
<keyword evidence="1" id="KW-0479">Metal-binding</keyword>
<dbReference type="CDD" id="cd04794">
    <property type="entry name" value="euk_LANCL"/>
    <property type="match status" value="1"/>
</dbReference>
<sequence>MTVTESKPPQYYDHTLTPLPVDATSLAEALQELRVAVRNGSEMIQANEPIPEKWNVGGMFLHFQGVALAFLRLDYQSSVLGDKGITSPDYRDFALQRIPSGFPDFPLLPSRLSPAGSFSPLTAVSLRIFSTLAKVDWKLDAKPSLPQEDITCLQDALTMALQNEPLVVHDDKKAGADDILYGRAGLLWLLINIRARRFSSETEDALAPIFAAIPSLVRVIIEAGRQSANEYMERHGPEGAQPLMYPWLEGHNFFGAVHGSTGILTVLLACQPKELKPYLVDIGSTITELCKLSNLQDGHLPMARPPFSYGQTSEFVQLCHGAPGLLILLAAALKNEHLTRDFWTPEWDETIYLASQRIWEEGLLSKGASLCHGISGNTWPWLLLYNTFEYHSTIRNGARRGYAERNGAPTSSSEDLNEKLTPDFFLSRALPFMLHSRETRPYNTVPPTSGKEYSMPDQPYSLFNGLAGNLCAWAETCAVIQAELRKMELSEKGDAFEDDSIFQKAIHSQLGFPLLGGNGAVGLL</sequence>
<dbReference type="OrthoDB" id="10257263at2759"/>
<dbReference type="InterPro" id="IPR007822">
    <property type="entry name" value="LANC-like"/>
</dbReference>
<dbReference type="GO" id="GO:0031179">
    <property type="term" value="P:peptide modification"/>
    <property type="evidence" value="ECO:0007669"/>
    <property type="project" value="InterPro"/>
</dbReference>
<dbReference type="GeneID" id="81361673"/>
<dbReference type="PANTHER" id="PTHR12736">
    <property type="entry name" value="LANC-LIKE PROTEIN"/>
    <property type="match status" value="1"/>
</dbReference>
<dbReference type="PRINTS" id="PR01950">
    <property type="entry name" value="LANCSUPER"/>
</dbReference>
<protein>
    <recommendedName>
        <fullName evidence="4">Lanthionine synthetase C family protein</fullName>
    </recommendedName>
</protein>
<organism evidence="2 3">
    <name type="scientific">Penicillium argentinense</name>
    <dbReference type="NCBI Taxonomy" id="1131581"/>
    <lineage>
        <taxon>Eukaryota</taxon>
        <taxon>Fungi</taxon>
        <taxon>Dikarya</taxon>
        <taxon>Ascomycota</taxon>
        <taxon>Pezizomycotina</taxon>
        <taxon>Eurotiomycetes</taxon>
        <taxon>Eurotiomycetidae</taxon>
        <taxon>Eurotiales</taxon>
        <taxon>Aspergillaceae</taxon>
        <taxon>Penicillium</taxon>
    </lineage>
</organism>
<dbReference type="Pfam" id="PF05147">
    <property type="entry name" value="LANC_like"/>
    <property type="match status" value="1"/>
</dbReference>
<dbReference type="EMBL" id="JAPQKI010000010">
    <property type="protein sequence ID" value="KAJ5085432.1"/>
    <property type="molecule type" value="Genomic_DNA"/>
</dbReference>
<name>A0A9W9EP80_9EURO</name>
<keyword evidence="3" id="KW-1185">Reference proteome</keyword>
<dbReference type="AlphaFoldDB" id="A0A9W9EP80"/>
<keyword evidence="1" id="KW-0862">Zinc</keyword>
<feature type="binding site" evidence="1">
    <location>
        <position position="371"/>
    </location>
    <ligand>
        <name>Zn(2+)</name>
        <dbReference type="ChEBI" id="CHEBI:29105"/>
    </ligand>
</feature>
<dbReference type="GO" id="GO:0005886">
    <property type="term" value="C:plasma membrane"/>
    <property type="evidence" value="ECO:0007669"/>
    <property type="project" value="TreeGrafter"/>
</dbReference>
<dbReference type="GO" id="GO:0046872">
    <property type="term" value="F:metal ion binding"/>
    <property type="evidence" value="ECO:0007669"/>
    <property type="project" value="UniProtKB-KW"/>
</dbReference>